<dbReference type="Gene3D" id="3.40.50.300">
    <property type="entry name" value="P-loop containing nucleotide triphosphate hydrolases"/>
    <property type="match status" value="1"/>
</dbReference>
<dbReference type="Proteomes" id="UP001225598">
    <property type="component" value="Chromosome"/>
</dbReference>
<evidence type="ECO:0000313" key="4">
    <source>
        <dbReference type="EMBL" id="WIM67574.1"/>
    </source>
</evidence>
<dbReference type="Pfam" id="PF00005">
    <property type="entry name" value="ABC_tran"/>
    <property type="match status" value="1"/>
</dbReference>
<dbReference type="EMBL" id="CP126969">
    <property type="protein sequence ID" value="WIM67574.1"/>
    <property type="molecule type" value="Genomic_DNA"/>
</dbReference>
<dbReference type="PANTHER" id="PTHR43158">
    <property type="entry name" value="SKFA PEPTIDE EXPORT ATP-BINDING PROTEIN SKFE"/>
    <property type="match status" value="1"/>
</dbReference>
<evidence type="ECO:0000256" key="2">
    <source>
        <dbReference type="ARBA" id="ARBA00022840"/>
    </source>
</evidence>
<dbReference type="PROSITE" id="PS50893">
    <property type="entry name" value="ABC_TRANSPORTER_2"/>
    <property type="match status" value="1"/>
</dbReference>
<gene>
    <name evidence="4" type="ORF">QP027_10860</name>
</gene>
<feature type="domain" description="ABC transporter" evidence="3">
    <location>
        <begin position="2"/>
        <end position="229"/>
    </location>
</feature>
<evidence type="ECO:0000313" key="5">
    <source>
        <dbReference type="Proteomes" id="UP001225598"/>
    </source>
</evidence>
<evidence type="ECO:0000256" key="1">
    <source>
        <dbReference type="ARBA" id="ARBA00022741"/>
    </source>
</evidence>
<sequence length="277" mass="30233">MIHTRQLTKKFSNRTVLNGVDLDIAQGGIHGLVGRNGVGKSTLLSLIAGQLKPTSGELTVFGEKPFDRASVMDRVALTGVDVTYPSRWRMRDILTAASLRYPGWDEVGAEQLITDFALEDSLHTGYGTLSRGQRAMVGIIVGLASSAELTLLDEPYVGLDTHNRDVFYRHLLAMRDSHRTFVVATHHIHESSKVLDSVIILGRDGTVKYQYTADELSDSYVLATGVVPEAPGVLARQESHGTERALVPRGLIENLGPGVRTETADMSRVIEALLEES</sequence>
<dbReference type="RefSeq" id="WP_284824762.1">
    <property type="nucleotide sequence ID" value="NZ_CP126969.1"/>
</dbReference>
<protein>
    <submittedName>
        <fullName evidence="4">ABC transporter ATP-binding protein</fullName>
    </submittedName>
</protein>
<dbReference type="CDD" id="cd03230">
    <property type="entry name" value="ABC_DR_subfamily_A"/>
    <property type="match status" value="1"/>
</dbReference>
<dbReference type="InterPro" id="IPR003593">
    <property type="entry name" value="AAA+_ATPase"/>
</dbReference>
<reference evidence="4 5" key="1">
    <citation type="submission" date="2023-05" db="EMBL/GenBank/DDBJ databases">
        <title>Corynebacterium suedekumii sp. nov. and Corynebacterium breve sp. nov. isolated from raw cow's milk.</title>
        <authorList>
            <person name="Baer M.K."/>
            <person name="Mehl L."/>
            <person name="Hellmuth R."/>
            <person name="Marke G."/>
            <person name="Lipski A."/>
        </authorList>
    </citation>
    <scope>NUCLEOTIDE SEQUENCE [LARGE SCALE GENOMIC DNA]</scope>
    <source>
        <strain evidence="4 5">R4</strain>
    </source>
</reference>
<keyword evidence="5" id="KW-1185">Reference proteome</keyword>
<dbReference type="GO" id="GO:0005524">
    <property type="term" value="F:ATP binding"/>
    <property type="evidence" value="ECO:0007669"/>
    <property type="project" value="UniProtKB-KW"/>
</dbReference>
<dbReference type="InterPro" id="IPR027417">
    <property type="entry name" value="P-loop_NTPase"/>
</dbReference>
<name>A0ABY8VDN3_9CORY</name>
<dbReference type="PANTHER" id="PTHR43158:SF5">
    <property type="entry name" value="ABC TRANSPORTER, ATP-BINDING PROTEIN"/>
    <property type="match status" value="1"/>
</dbReference>
<accession>A0ABY8VDN3</accession>
<evidence type="ECO:0000259" key="3">
    <source>
        <dbReference type="PROSITE" id="PS50893"/>
    </source>
</evidence>
<dbReference type="InterPro" id="IPR003439">
    <property type="entry name" value="ABC_transporter-like_ATP-bd"/>
</dbReference>
<keyword evidence="1" id="KW-0547">Nucleotide-binding</keyword>
<dbReference type="SMART" id="SM00382">
    <property type="entry name" value="AAA"/>
    <property type="match status" value="1"/>
</dbReference>
<organism evidence="4 5">
    <name type="scientific">Corynebacterium breve</name>
    <dbReference type="NCBI Taxonomy" id="3049799"/>
    <lineage>
        <taxon>Bacteria</taxon>
        <taxon>Bacillati</taxon>
        <taxon>Actinomycetota</taxon>
        <taxon>Actinomycetes</taxon>
        <taxon>Mycobacteriales</taxon>
        <taxon>Corynebacteriaceae</taxon>
        <taxon>Corynebacterium</taxon>
    </lineage>
</organism>
<proteinExistence type="predicted"/>
<dbReference type="SUPFAM" id="SSF52540">
    <property type="entry name" value="P-loop containing nucleoside triphosphate hydrolases"/>
    <property type="match status" value="1"/>
</dbReference>
<keyword evidence="2 4" id="KW-0067">ATP-binding</keyword>